<accession>A0A138ZXS1</accession>
<name>A0A138ZXS1_GONPJ</name>
<sequence>MATASSLSRETLQTIFRLLPPHDYVHVVPLVCSAWKNARQTPFVTSAMECDPTPGAVARICRARLGEVMEGTGSRPIVADVVLRVPLWRDKASVVDRRTRSSVKMSAKELVERLCFPSNSLGSASGCDVMIVPCPTSVKAVLDNADRWDTFDEAVALVIGRFLGSVEGGVKRVEMDLDIINRMRLDTPASTVSAVSISSSLLRRNNGAWTPDQLSTLKESFPECTNLELCDGKLSRASDYPCTSFPAKLATLTVSGDTPHIFRLANELNLNKIGPVPLGGFCVLYTPCTTLRTLVIDVEGLSQYGRALLVHDACHIHTLAPNLDHLEVRFDDSTSDSDDDTHSPSFSDWTLFLEHIPASASVAVVGECDAALLLRIVVRGSGRDRGGAFWKGRRMWT</sequence>
<dbReference type="EMBL" id="KQ965873">
    <property type="protein sequence ID" value="KXS09259.1"/>
    <property type="molecule type" value="Genomic_DNA"/>
</dbReference>
<organism evidence="1 2">
    <name type="scientific">Gonapodya prolifera (strain JEL478)</name>
    <name type="common">Monoblepharis prolifera</name>
    <dbReference type="NCBI Taxonomy" id="1344416"/>
    <lineage>
        <taxon>Eukaryota</taxon>
        <taxon>Fungi</taxon>
        <taxon>Fungi incertae sedis</taxon>
        <taxon>Chytridiomycota</taxon>
        <taxon>Chytridiomycota incertae sedis</taxon>
        <taxon>Monoblepharidomycetes</taxon>
        <taxon>Monoblepharidales</taxon>
        <taxon>Gonapodyaceae</taxon>
        <taxon>Gonapodya</taxon>
    </lineage>
</organism>
<evidence type="ECO:0000313" key="2">
    <source>
        <dbReference type="Proteomes" id="UP000070544"/>
    </source>
</evidence>
<reference evidence="1 2" key="1">
    <citation type="journal article" date="2015" name="Genome Biol. Evol.">
        <title>Phylogenomic analyses indicate that early fungi evolved digesting cell walls of algal ancestors of land plants.</title>
        <authorList>
            <person name="Chang Y."/>
            <person name="Wang S."/>
            <person name="Sekimoto S."/>
            <person name="Aerts A.L."/>
            <person name="Choi C."/>
            <person name="Clum A."/>
            <person name="LaButti K.M."/>
            <person name="Lindquist E.A."/>
            <person name="Yee Ngan C."/>
            <person name="Ohm R.A."/>
            <person name="Salamov A.A."/>
            <person name="Grigoriev I.V."/>
            <person name="Spatafora J.W."/>
            <person name="Berbee M.L."/>
        </authorList>
    </citation>
    <scope>NUCLEOTIDE SEQUENCE [LARGE SCALE GENOMIC DNA]</scope>
    <source>
        <strain evidence="1 2">JEL478</strain>
    </source>
</reference>
<protein>
    <recommendedName>
        <fullName evidence="3">F-box domain-containing protein</fullName>
    </recommendedName>
</protein>
<dbReference type="Proteomes" id="UP000070544">
    <property type="component" value="Unassembled WGS sequence"/>
</dbReference>
<evidence type="ECO:0000313" key="1">
    <source>
        <dbReference type="EMBL" id="KXS09259.1"/>
    </source>
</evidence>
<proteinExistence type="predicted"/>
<gene>
    <name evidence="1" type="ORF">M427DRAFT_64367</name>
</gene>
<dbReference type="AlphaFoldDB" id="A0A138ZXS1"/>
<keyword evidence="2" id="KW-1185">Reference proteome</keyword>
<evidence type="ECO:0008006" key="3">
    <source>
        <dbReference type="Google" id="ProtNLM"/>
    </source>
</evidence>